<dbReference type="OrthoDB" id="284000at2759"/>
<dbReference type="InterPro" id="IPR042855">
    <property type="entry name" value="V_SNARE_CC"/>
</dbReference>
<dbReference type="Gene3D" id="1.20.5.110">
    <property type="match status" value="1"/>
</dbReference>
<dbReference type="KEGG" id="tet:TTHERM_00314870"/>
<dbReference type="GeneID" id="7836100"/>
<sequence>MKLIAILCACKNSTDKQVYIPIREYEDSSISVFQRGKVRNLFKFIVSESFVGIQKGTRHEVRHEDYHIYILSSLTHDVVAYAFTQGEYPRRVIYKGLEKVLDGFFSQLAIGYQGIKSDEKIKILAIQQILKDYSDPANVDQLTKVLNKVNEIQVILHEDIQKLLEAQGDLGILVEKSKYLDNAAKQLYKNSKKVDKNCCSIF</sequence>
<dbReference type="Gene3D" id="3.30.450.50">
    <property type="entry name" value="Longin domain"/>
    <property type="match status" value="1"/>
</dbReference>
<dbReference type="PANTHER" id="PTHR45806:SF1">
    <property type="entry name" value="SYNAPTOBREVIN HOMOLOG YKT6"/>
    <property type="match status" value="1"/>
</dbReference>
<gene>
    <name evidence="3" type="ORF">TTHERM_00314870</name>
</gene>
<dbReference type="SUPFAM" id="SSF64356">
    <property type="entry name" value="SNARE-like"/>
    <property type="match status" value="1"/>
</dbReference>
<protein>
    <submittedName>
        <fullName evidence="3">SNARE ykt6</fullName>
    </submittedName>
</protein>
<keyword evidence="4" id="KW-1185">Reference proteome</keyword>
<dbReference type="PANTHER" id="PTHR45806">
    <property type="entry name" value="SYNAPTOBREVIN HOMOLOG YKT6"/>
    <property type="match status" value="1"/>
</dbReference>
<feature type="domain" description="V-SNARE coiled-coil homology" evidence="2">
    <location>
        <begin position="141"/>
        <end position="201"/>
    </location>
</feature>
<dbReference type="OMA" id="MINEIYM"/>
<dbReference type="Proteomes" id="UP000009168">
    <property type="component" value="Unassembled WGS sequence"/>
</dbReference>
<dbReference type="CDD" id="cd15843">
    <property type="entry name" value="R-SNARE"/>
    <property type="match status" value="1"/>
</dbReference>
<evidence type="ECO:0000313" key="3">
    <source>
        <dbReference type="EMBL" id="EAS01033.1"/>
    </source>
</evidence>
<reference evidence="4" key="1">
    <citation type="journal article" date="2006" name="PLoS Biol.">
        <title>Macronuclear genome sequence of the ciliate Tetrahymena thermophila, a model eukaryote.</title>
        <authorList>
            <person name="Eisen J.A."/>
            <person name="Coyne R.S."/>
            <person name="Wu M."/>
            <person name="Wu D."/>
            <person name="Thiagarajan M."/>
            <person name="Wortman J.R."/>
            <person name="Badger J.H."/>
            <person name="Ren Q."/>
            <person name="Amedeo P."/>
            <person name="Jones K.M."/>
            <person name="Tallon L.J."/>
            <person name="Delcher A.L."/>
            <person name="Salzberg S.L."/>
            <person name="Silva J.C."/>
            <person name="Haas B.J."/>
            <person name="Majoros W.H."/>
            <person name="Farzad M."/>
            <person name="Carlton J.M."/>
            <person name="Smith R.K. Jr."/>
            <person name="Garg J."/>
            <person name="Pearlman R.E."/>
            <person name="Karrer K.M."/>
            <person name="Sun L."/>
            <person name="Manning G."/>
            <person name="Elde N.C."/>
            <person name="Turkewitz A.P."/>
            <person name="Asai D.J."/>
            <person name="Wilkes D.E."/>
            <person name="Wang Y."/>
            <person name="Cai H."/>
            <person name="Collins K."/>
            <person name="Stewart B.A."/>
            <person name="Lee S.R."/>
            <person name="Wilamowska K."/>
            <person name="Weinberg Z."/>
            <person name="Ruzzo W.L."/>
            <person name="Wloga D."/>
            <person name="Gaertig J."/>
            <person name="Frankel J."/>
            <person name="Tsao C.-C."/>
            <person name="Gorovsky M.A."/>
            <person name="Keeling P.J."/>
            <person name="Waller R.F."/>
            <person name="Patron N.J."/>
            <person name="Cherry J.M."/>
            <person name="Stover N.A."/>
            <person name="Krieger C.J."/>
            <person name="del Toro C."/>
            <person name="Ryder H.F."/>
            <person name="Williamson S.C."/>
            <person name="Barbeau R.A."/>
            <person name="Hamilton E.P."/>
            <person name="Orias E."/>
        </authorList>
    </citation>
    <scope>NUCLEOTIDE SEQUENCE [LARGE SCALE GENOMIC DNA]</scope>
    <source>
        <strain evidence="4">SB210</strain>
    </source>
</reference>
<dbReference type="AlphaFoldDB" id="I7M972"/>
<evidence type="ECO:0000259" key="2">
    <source>
        <dbReference type="PROSITE" id="PS50892"/>
    </source>
</evidence>
<dbReference type="GO" id="GO:0005794">
    <property type="term" value="C:Golgi apparatus"/>
    <property type="evidence" value="ECO:0007669"/>
    <property type="project" value="TreeGrafter"/>
</dbReference>
<evidence type="ECO:0000256" key="1">
    <source>
        <dbReference type="PROSITE-ProRule" id="PRU00290"/>
    </source>
</evidence>
<dbReference type="STRING" id="312017.I7M972"/>
<name>I7M972_TETTS</name>
<keyword evidence="1" id="KW-0175">Coiled coil</keyword>
<dbReference type="GO" id="GO:0005484">
    <property type="term" value="F:SNAP receptor activity"/>
    <property type="evidence" value="ECO:0007669"/>
    <property type="project" value="TreeGrafter"/>
</dbReference>
<dbReference type="SUPFAM" id="SSF58038">
    <property type="entry name" value="SNARE fusion complex"/>
    <property type="match status" value="1"/>
</dbReference>
<dbReference type="Pfam" id="PF00957">
    <property type="entry name" value="Synaptobrevin"/>
    <property type="match status" value="1"/>
</dbReference>
<proteinExistence type="predicted"/>
<dbReference type="HOGENOM" id="CLU_074848_2_1_1"/>
<dbReference type="eggNOG" id="KOG0861">
    <property type="taxonomic scope" value="Eukaryota"/>
</dbReference>
<accession>I7M972</accession>
<dbReference type="InterPro" id="IPR011012">
    <property type="entry name" value="Longin-like_dom_sf"/>
</dbReference>
<dbReference type="GO" id="GO:0006888">
    <property type="term" value="P:endoplasmic reticulum to Golgi vesicle-mediated transport"/>
    <property type="evidence" value="ECO:0007669"/>
    <property type="project" value="TreeGrafter"/>
</dbReference>
<organism evidence="3 4">
    <name type="scientific">Tetrahymena thermophila (strain SB210)</name>
    <dbReference type="NCBI Taxonomy" id="312017"/>
    <lineage>
        <taxon>Eukaryota</taxon>
        <taxon>Sar</taxon>
        <taxon>Alveolata</taxon>
        <taxon>Ciliophora</taxon>
        <taxon>Intramacronucleata</taxon>
        <taxon>Oligohymenophorea</taxon>
        <taxon>Hymenostomatida</taxon>
        <taxon>Tetrahymenina</taxon>
        <taxon>Tetrahymenidae</taxon>
        <taxon>Tetrahymena</taxon>
    </lineage>
</organism>
<evidence type="ECO:0000313" key="4">
    <source>
        <dbReference type="Proteomes" id="UP000009168"/>
    </source>
</evidence>
<dbReference type="EMBL" id="GG662605">
    <property type="protein sequence ID" value="EAS01033.1"/>
    <property type="molecule type" value="Genomic_DNA"/>
</dbReference>
<dbReference type="InParanoid" id="I7M972"/>
<dbReference type="PROSITE" id="PS50892">
    <property type="entry name" value="V_SNARE"/>
    <property type="match status" value="1"/>
</dbReference>
<dbReference type="RefSeq" id="XP_001021278.1">
    <property type="nucleotide sequence ID" value="XM_001021278.3"/>
</dbReference>